<dbReference type="AlphaFoldDB" id="A0A8H5H343"/>
<name>A0A8H5H343_9AGAR</name>
<feature type="coiled-coil region" evidence="8">
    <location>
        <begin position="346"/>
        <end position="373"/>
    </location>
</feature>
<dbReference type="GO" id="GO:0006357">
    <property type="term" value="P:regulation of transcription by RNA polymerase II"/>
    <property type="evidence" value="ECO:0007669"/>
    <property type="project" value="InterPro"/>
</dbReference>
<evidence type="ECO:0000313" key="11">
    <source>
        <dbReference type="EMBL" id="KAF5375868.1"/>
    </source>
</evidence>
<reference evidence="11 12" key="1">
    <citation type="journal article" date="2020" name="ISME J.">
        <title>Uncovering the hidden diversity of litter-decomposition mechanisms in mushroom-forming fungi.</title>
        <authorList>
            <person name="Floudas D."/>
            <person name="Bentzer J."/>
            <person name="Ahren D."/>
            <person name="Johansson T."/>
            <person name="Persson P."/>
            <person name="Tunlid A."/>
        </authorList>
    </citation>
    <scope>NUCLEOTIDE SEQUENCE [LARGE SCALE GENOMIC DNA]</scope>
    <source>
        <strain evidence="11 12">CBS 661.87</strain>
    </source>
</reference>
<feature type="compositionally biased region" description="Polar residues" evidence="9">
    <location>
        <begin position="703"/>
        <end position="726"/>
    </location>
</feature>
<evidence type="ECO:0000259" key="10">
    <source>
        <dbReference type="Pfam" id="PF10513"/>
    </source>
</evidence>
<feature type="compositionally biased region" description="Pro residues" evidence="9">
    <location>
        <begin position="650"/>
        <end position="661"/>
    </location>
</feature>
<evidence type="ECO:0000256" key="3">
    <source>
        <dbReference type="ARBA" id="ARBA00023015"/>
    </source>
</evidence>
<keyword evidence="12" id="KW-1185">Reference proteome</keyword>
<evidence type="ECO:0000256" key="8">
    <source>
        <dbReference type="SAM" id="Coils"/>
    </source>
</evidence>
<evidence type="ECO:0000256" key="9">
    <source>
        <dbReference type="SAM" id="MobiDB-lite"/>
    </source>
</evidence>
<feature type="compositionally biased region" description="Low complexity" evidence="9">
    <location>
        <begin position="176"/>
        <end position="188"/>
    </location>
</feature>
<proteinExistence type="inferred from homology"/>
<evidence type="ECO:0000256" key="5">
    <source>
        <dbReference type="ARBA" id="ARBA00023242"/>
    </source>
</evidence>
<keyword evidence="4 7" id="KW-0804">Transcription</keyword>
<dbReference type="GO" id="GO:0035267">
    <property type="term" value="C:NuA4 histone acetyltransferase complex"/>
    <property type="evidence" value="ECO:0007669"/>
    <property type="project" value="InterPro"/>
</dbReference>
<sequence length="871" mass="96373">MPRNHHTGAPSRPRARITQKTRLKIYQGDHEADIVLIPDEDEEKHRLTNLVAGVDAEDANEHHLQAVLTAHSHTPHVPLRPTRGTTGAAAAGQNVPTAAFIPTPDSTGVVDNYKELYPPDRWKDPATYLATSTTVEEACIGALADGFTYYTDERDMEWLDKNNEQARGEGTSAQGSVSPSSTRTSARSAKGKGKEPEPIHPLIISEDEFELVMGLFERITHEKTEYLHHGLENGMTFPSFSEYQETFSSPLPTSTFAAFAIPDGIPPPATLIRIARAIYPYWKERRLERGGHRIIPTLNYDEGDTLNESYICFRRREIKAVRKTRAAQAPASDKLIRLQAELTYPLELAKMLLERETRKKESAQQTQQVWEKRLGLVDLKRKYPALGDRGDEELLVDKEKPKKAENIRPAKIRTELGLPNRVEVALRPSERTNLINEAMEAALNRQKDRDHHWDDQVDNPYQAPPVPHAARLFKYIPVNFLASESDGRPILEGKRKPRAVRTRRGRGGRFIVDRRDAESRPIIATSRSSLFEPENADVAMNGLDEEVASKVQERWRYDADDMPSVGPDGPDEQNRVLVDDYSPRLLSHSMTILGDTDQQSLVTDPSIPVIIDGHQRLVLPYRLGMNPNQLRRNMPRPPLLRGYPHGPSAPGVPKPPPPPTPSSGTPVSIQHQLKMLPPNAMPQLRISSNGGMRPPMVVASMQGVPSVSQSSTPKPATPTPIQHSPPTSNGISRAAMNMPHVEAARPDLIASSQSSLASAIQIPQPQSQAQCGPPDANQPQDPKAIIQQQQQHLSMVGTNGYHLNPLTTQAAAALANSAQYAAYQHGLSAQQMQNLKTTFANMPPGQDLQSVARALPAYLQLPGPRSSIFSS</sequence>
<dbReference type="Pfam" id="PF10513">
    <property type="entry name" value="EPL1"/>
    <property type="match status" value="1"/>
</dbReference>
<dbReference type="InterPro" id="IPR019542">
    <property type="entry name" value="Enhancer_polycomb-like_N"/>
</dbReference>
<evidence type="ECO:0000256" key="1">
    <source>
        <dbReference type="ARBA" id="ARBA00004123"/>
    </source>
</evidence>
<evidence type="ECO:0000256" key="6">
    <source>
        <dbReference type="ARBA" id="ARBA00025513"/>
    </source>
</evidence>
<organism evidence="11 12">
    <name type="scientific">Tricholomella constricta</name>
    <dbReference type="NCBI Taxonomy" id="117010"/>
    <lineage>
        <taxon>Eukaryota</taxon>
        <taxon>Fungi</taxon>
        <taxon>Dikarya</taxon>
        <taxon>Basidiomycota</taxon>
        <taxon>Agaricomycotina</taxon>
        <taxon>Agaricomycetes</taxon>
        <taxon>Agaricomycetidae</taxon>
        <taxon>Agaricales</taxon>
        <taxon>Tricholomatineae</taxon>
        <taxon>Lyophyllaceae</taxon>
        <taxon>Tricholomella</taxon>
    </lineage>
</organism>
<protein>
    <recommendedName>
        <fullName evidence="7">Enhancer of polycomb-like protein</fullName>
    </recommendedName>
</protein>
<feature type="compositionally biased region" description="Low complexity" evidence="9">
    <location>
        <begin position="639"/>
        <end position="649"/>
    </location>
</feature>
<dbReference type="GO" id="GO:0005634">
    <property type="term" value="C:nucleus"/>
    <property type="evidence" value="ECO:0007669"/>
    <property type="project" value="UniProtKB-SubCell"/>
</dbReference>
<dbReference type="PANTHER" id="PTHR14898">
    <property type="entry name" value="ENHANCER OF POLYCOMB"/>
    <property type="match status" value="1"/>
</dbReference>
<feature type="domain" description="Enhancer of polycomb-like N-terminal" evidence="10">
    <location>
        <begin position="16"/>
        <end position="218"/>
    </location>
</feature>
<evidence type="ECO:0000256" key="4">
    <source>
        <dbReference type="ARBA" id="ARBA00023163"/>
    </source>
</evidence>
<comment type="function">
    <text evidence="6">Component of the NuA4 histone acetyltransferase complex which is involved in transcriptional activation of selected genes principally by acetylation of nucleosomal histone H4 and H2A. The NuA4 complex is also involved in DNA repair. Involved in gene silencing by neighboring heterochromatin, blockage of the silencing spreading along the chromosome, and required for cell cycle progression through G2/M.</text>
</comment>
<dbReference type="OrthoDB" id="435275at2759"/>
<dbReference type="InterPro" id="IPR024943">
    <property type="entry name" value="Enhancer_polycomb"/>
</dbReference>
<comment type="subcellular location">
    <subcellularLocation>
        <location evidence="1 7">Nucleus</location>
    </subcellularLocation>
</comment>
<keyword evidence="8" id="KW-0175">Coiled coil</keyword>
<keyword evidence="3 7" id="KW-0805">Transcription regulation</keyword>
<comment type="caution">
    <text evidence="11">The sequence shown here is derived from an EMBL/GenBank/DDBJ whole genome shotgun (WGS) entry which is preliminary data.</text>
</comment>
<feature type="compositionally biased region" description="Low complexity" evidence="9">
    <location>
        <begin position="752"/>
        <end position="770"/>
    </location>
</feature>
<dbReference type="EMBL" id="JAACJP010000031">
    <property type="protein sequence ID" value="KAF5375868.1"/>
    <property type="molecule type" value="Genomic_DNA"/>
</dbReference>
<feature type="region of interest" description="Disordered" evidence="9">
    <location>
        <begin position="752"/>
        <end position="783"/>
    </location>
</feature>
<feature type="region of interest" description="Disordered" evidence="9">
    <location>
        <begin position="165"/>
        <end position="199"/>
    </location>
</feature>
<accession>A0A8H5H343</accession>
<dbReference type="Proteomes" id="UP000565441">
    <property type="component" value="Unassembled WGS sequence"/>
</dbReference>
<comment type="similarity">
    <text evidence="2 7">Belongs to the enhancer of polycomb family.</text>
</comment>
<gene>
    <name evidence="11" type="ORF">D9615_008245</name>
</gene>
<evidence type="ECO:0000256" key="7">
    <source>
        <dbReference type="RuleBase" id="RU361124"/>
    </source>
</evidence>
<evidence type="ECO:0000256" key="2">
    <source>
        <dbReference type="ARBA" id="ARBA00008035"/>
    </source>
</evidence>
<feature type="region of interest" description="Disordered" evidence="9">
    <location>
        <begin position="627"/>
        <end position="668"/>
    </location>
</feature>
<evidence type="ECO:0000313" key="12">
    <source>
        <dbReference type="Proteomes" id="UP000565441"/>
    </source>
</evidence>
<feature type="region of interest" description="Disordered" evidence="9">
    <location>
        <begin position="702"/>
        <end position="726"/>
    </location>
</feature>
<keyword evidence="5 7" id="KW-0539">Nucleus</keyword>